<organism evidence="1 2">
    <name type="scientific">Bacillus dicomae</name>
    <dbReference type="NCBI Taxonomy" id="3088378"/>
    <lineage>
        <taxon>Bacteria</taxon>
        <taxon>Bacillati</taxon>
        <taxon>Bacillota</taxon>
        <taxon>Bacilli</taxon>
        <taxon>Bacillales</taxon>
        <taxon>Bacillaceae</taxon>
        <taxon>Bacillus</taxon>
        <taxon>Bacillus cereus group</taxon>
    </lineage>
</organism>
<dbReference type="EMBL" id="VHIV01000008">
    <property type="protein sequence ID" value="TPV39631.1"/>
    <property type="molecule type" value="Genomic_DNA"/>
</dbReference>
<reference evidence="1" key="1">
    <citation type="submission" date="2019-06" db="EMBL/GenBank/DDBJ databases">
        <title>Draft genome sequence of Bacillus sp. strain MHSD28.</title>
        <authorList>
            <person name="Makuwa S.C."/>
            <person name="Serepa-Dlamini M.H."/>
        </authorList>
    </citation>
    <scope>NUCLEOTIDE SEQUENCE</scope>
    <source>
        <strain evidence="1">MHSD28</strain>
    </source>
</reference>
<keyword evidence="2" id="KW-1185">Reference proteome</keyword>
<dbReference type="Proteomes" id="UP000317636">
    <property type="component" value="Unassembled WGS sequence"/>
</dbReference>
<comment type="caution">
    <text evidence="1">The sequence shown here is derived from an EMBL/GenBank/DDBJ whole genome shotgun (WGS) entry which is preliminary data.</text>
</comment>
<gene>
    <name evidence="1" type="ORF">FJ659_24980</name>
</gene>
<evidence type="ECO:0000313" key="2">
    <source>
        <dbReference type="Proteomes" id="UP000317636"/>
    </source>
</evidence>
<protein>
    <submittedName>
        <fullName evidence="1">Uncharacterized protein</fullName>
    </submittedName>
</protein>
<evidence type="ECO:0000313" key="1">
    <source>
        <dbReference type="EMBL" id="TPV39631.1"/>
    </source>
</evidence>
<proteinExistence type="predicted"/>
<sequence length="186" mass="21431">MGYKFRRIIQFYPGARINFSYKGMEVSTVLLESRITTYVPGTGISYKPRIEESNNYYIQRGFRRQNTSSLTMNEQNYKKREAYEPVREIETYTVTAFRKKDSQVNALGRKLMKPLSIIAGVCAGLFLIMMLILPALIMAVISFLCYKNIQTPFAVVCPECDAENLFIFEEEKIVCRKCASNLIVLK</sequence>
<accession>A0AC61SZM4</accession>
<name>A0AC61SZM4_9BACI</name>